<evidence type="ECO:0000256" key="1">
    <source>
        <dbReference type="ARBA" id="ARBA00010552"/>
    </source>
</evidence>
<dbReference type="Pfam" id="PF01042">
    <property type="entry name" value="Ribonuc_L-PSP"/>
    <property type="match status" value="1"/>
</dbReference>
<dbReference type="PANTHER" id="PTHR11803:SF42">
    <property type="entry name" value="MMF1"/>
    <property type="match status" value="1"/>
</dbReference>
<accession>A0A1F7ZNF7</accession>
<comment type="caution">
    <text evidence="2">The sequence shown here is derived from an EMBL/GenBank/DDBJ whole genome shotgun (WGS) entry which is preliminary data.</text>
</comment>
<dbReference type="FunFam" id="3.30.1330.40:FF:000001">
    <property type="entry name" value="L-PSP family endoribonuclease"/>
    <property type="match status" value="1"/>
</dbReference>
<dbReference type="EMBL" id="LYCR01000125">
    <property type="protein sequence ID" value="OGM40974.1"/>
    <property type="molecule type" value="Genomic_DNA"/>
</dbReference>
<dbReference type="GeneID" id="34453889"/>
<evidence type="ECO:0000313" key="3">
    <source>
        <dbReference type="Proteomes" id="UP000179179"/>
    </source>
</evidence>
<dbReference type="RefSeq" id="XP_022384691.1">
    <property type="nucleotide sequence ID" value="XM_022537627.1"/>
</dbReference>
<dbReference type="SUPFAM" id="SSF55298">
    <property type="entry name" value="YjgF-like"/>
    <property type="match status" value="1"/>
</dbReference>
<dbReference type="InterPro" id="IPR006175">
    <property type="entry name" value="YjgF/YER057c/UK114"/>
</dbReference>
<proteinExistence type="inferred from homology"/>
<dbReference type="GO" id="GO:0019239">
    <property type="term" value="F:deaminase activity"/>
    <property type="evidence" value="ECO:0007669"/>
    <property type="project" value="TreeGrafter"/>
</dbReference>
<reference evidence="2 3" key="1">
    <citation type="journal article" date="2016" name="Genome Biol. Evol.">
        <title>Draft genome sequence of an aflatoxigenic Aspergillus species, A. bombycis.</title>
        <authorList>
            <person name="Moore G.G."/>
            <person name="Mack B.M."/>
            <person name="Beltz S.B."/>
            <person name="Gilbert M.K."/>
        </authorList>
    </citation>
    <scope>NUCLEOTIDE SEQUENCE [LARGE SCALE GENOMIC DNA]</scope>
    <source>
        <strain evidence="3">NRRL 26010</strain>
    </source>
</reference>
<sequence>MWKPNRTPVRTQDAPLPPSFLSQAIVAGQQVYCSGQVGVSPSTGKMVEGPIQERTKQILRNLSAVLTAGGSSLQDVVKVNIFLADMGDFAAVNEVYETFFQDPKPVSAGFRFFYVLLWGVNWIRVLTDLEARTCVAVKTLPLGTDVEIECTGLVTKRTPGGSRL</sequence>
<dbReference type="NCBIfam" id="TIGR00004">
    <property type="entry name" value="Rid family detoxifying hydrolase"/>
    <property type="match status" value="1"/>
</dbReference>
<dbReference type="InterPro" id="IPR035959">
    <property type="entry name" value="RutC-like_sf"/>
</dbReference>
<dbReference type="PANTHER" id="PTHR11803">
    <property type="entry name" value="2-IMINOBUTANOATE/2-IMINOPROPANOATE DEAMINASE RIDA"/>
    <property type="match status" value="1"/>
</dbReference>
<organism evidence="2 3">
    <name type="scientific">Aspergillus bombycis</name>
    <dbReference type="NCBI Taxonomy" id="109264"/>
    <lineage>
        <taxon>Eukaryota</taxon>
        <taxon>Fungi</taxon>
        <taxon>Dikarya</taxon>
        <taxon>Ascomycota</taxon>
        <taxon>Pezizomycotina</taxon>
        <taxon>Eurotiomycetes</taxon>
        <taxon>Eurotiomycetidae</taxon>
        <taxon>Eurotiales</taxon>
        <taxon>Aspergillaceae</taxon>
        <taxon>Aspergillus</taxon>
    </lineage>
</organism>
<dbReference type="AlphaFoldDB" id="A0A1F7ZNF7"/>
<dbReference type="OrthoDB" id="309640at2759"/>
<dbReference type="InterPro" id="IPR006056">
    <property type="entry name" value="RidA"/>
</dbReference>
<gene>
    <name evidence="2" type="ORF">ABOM_010499</name>
</gene>
<keyword evidence="3" id="KW-1185">Reference proteome</keyword>
<dbReference type="GO" id="GO:0005739">
    <property type="term" value="C:mitochondrion"/>
    <property type="evidence" value="ECO:0007669"/>
    <property type="project" value="TreeGrafter"/>
</dbReference>
<name>A0A1F7ZNF7_9EURO</name>
<comment type="similarity">
    <text evidence="1">Belongs to the RutC family.</text>
</comment>
<dbReference type="STRING" id="109264.A0A1F7ZNF7"/>
<evidence type="ECO:0000313" key="2">
    <source>
        <dbReference type="EMBL" id="OGM40974.1"/>
    </source>
</evidence>
<protein>
    <submittedName>
        <fullName evidence="2">Protein mmf1</fullName>
    </submittedName>
</protein>
<dbReference type="Gene3D" id="3.30.1330.40">
    <property type="entry name" value="RutC-like"/>
    <property type="match status" value="1"/>
</dbReference>
<dbReference type="GO" id="GO:0005829">
    <property type="term" value="C:cytosol"/>
    <property type="evidence" value="ECO:0007669"/>
    <property type="project" value="TreeGrafter"/>
</dbReference>
<dbReference type="CDD" id="cd00448">
    <property type="entry name" value="YjgF_YER057c_UK114_family"/>
    <property type="match status" value="1"/>
</dbReference>
<dbReference type="Proteomes" id="UP000179179">
    <property type="component" value="Unassembled WGS sequence"/>
</dbReference>